<dbReference type="Pfam" id="PF06985">
    <property type="entry name" value="HET"/>
    <property type="match status" value="1"/>
</dbReference>
<evidence type="ECO:0000313" key="3">
    <source>
        <dbReference type="Proteomes" id="UP001303115"/>
    </source>
</evidence>
<comment type="caution">
    <text evidence="2">The sequence shown here is derived from an EMBL/GenBank/DDBJ whole genome shotgun (WGS) entry which is preliminary data.</text>
</comment>
<feature type="domain" description="Heterokaryon incompatibility" evidence="1">
    <location>
        <begin position="245"/>
        <end position="399"/>
    </location>
</feature>
<gene>
    <name evidence="2" type="ORF">C8A01DRAFT_34236</name>
</gene>
<accession>A0AAN6PMC2</accession>
<protein>
    <submittedName>
        <fullName evidence="2">A97f8ef6-a9b0-4f8b-8fdf-2c72f37eda9e</fullName>
    </submittedName>
</protein>
<evidence type="ECO:0000313" key="2">
    <source>
        <dbReference type="EMBL" id="KAK4041744.1"/>
    </source>
</evidence>
<evidence type="ECO:0000259" key="1">
    <source>
        <dbReference type="Pfam" id="PF06985"/>
    </source>
</evidence>
<name>A0AAN6PMC2_9PEZI</name>
<dbReference type="PANTHER" id="PTHR33112">
    <property type="entry name" value="DOMAIN PROTEIN, PUTATIVE-RELATED"/>
    <property type="match status" value="1"/>
</dbReference>
<sequence length="766" mass="84703">MEGSLCKLCAGLDIYGAVEHLASQEDTQTSSSFHIESPWHSTLADVDASSPSCALCAIVMKGWQASRELVVEQAMRDAMFDPEDPPPSLHDPVDRIPAYRNAVGITLEVVRRARTVDDGRRNKSSLFLQVECGPAYRASFDVLDPVVAELRITREEQGPIAADTGDVEPAKIGLHTDILVHADPLSRQSLDVARLWLETCVNSHGPDCSPPGAWIPTRLLEIVPGSGKIQLRDSKAHELAGDARYVALSHCWGQGGTPFTTTHPTLPLRMDGIEISDLPQTFQDAVTLTKSLGLRYLWIDSLCIIQDDAEDWAREAAQMANVYRNAHLVLNAANSDADSTGFLFPRDTANTVRLPPAPPERHQLCLQLLPAEGRRWPDPAGLDTLLGEPISARAWCLQERSLPVRALQYGSHQAFWECERMRASEDGDAVAQDGGGHLQRLCKTADVANSVFARGQERNPGEELEQGFSWVDWYRMVENYTARSITKHTDRLPALSGLAQTVARETGGEYLAGLWKSGLLEGLVWCKVRSSQTLDPTPEYVAPSWSWASVVGPVQFPAYTWYTQRARWKARMADSEPLAEYLSHSTVEKDLDPYGRLERGCLTLKAPLLPVLSIRPRPSQAPTLHSLFGQAPSRSEVADIVVQIKTSTGSIWMEGGFDNRDAAPDAAKLSVVLLARLPHVLEEGFIEHRFGLILEQMEDSRQYRRIGFIDGVILKKSVLDVVRGRGMFSVVGYPRPFEEDDMYGATRDNDLASDPLVLGKMEVMIC</sequence>
<dbReference type="EMBL" id="MU854352">
    <property type="protein sequence ID" value="KAK4041744.1"/>
    <property type="molecule type" value="Genomic_DNA"/>
</dbReference>
<reference evidence="3" key="1">
    <citation type="journal article" date="2023" name="Mol. Phylogenet. Evol.">
        <title>Genome-scale phylogeny and comparative genomics of the fungal order Sordariales.</title>
        <authorList>
            <person name="Hensen N."/>
            <person name="Bonometti L."/>
            <person name="Westerberg I."/>
            <person name="Brannstrom I.O."/>
            <person name="Guillou S."/>
            <person name="Cros-Aarteil S."/>
            <person name="Calhoun S."/>
            <person name="Haridas S."/>
            <person name="Kuo A."/>
            <person name="Mondo S."/>
            <person name="Pangilinan J."/>
            <person name="Riley R."/>
            <person name="LaButti K."/>
            <person name="Andreopoulos B."/>
            <person name="Lipzen A."/>
            <person name="Chen C."/>
            <person name="Yan M."/>
            <person name="Daum C."/>
            <person name="Ng V."/>
            <person name="Clum A."/>
            <person name="Steindorff A."/>
            <person name="Ohm R.A."/>
            <person name="Martin F."/>
            <person name="Silar P."/>
            <person name="Natvig D.O."/>
            <person name="Lalanne C."/>
            <person name="Gautier V."/>
            <person name="Ament-Velasquez S.L."/>
            <person name="Kruys A."/>
            <person name="Hutchinson M.I."/>
            <person name="Powell A.J."/>
            <person name="Barry K."/>
            <person name="Miller A.N."/>
            <person name="Grigoriev I.V."/>
            <person name="Debuchy R."/>
            <person name="Gladieux P."/>
            <person name="Hiltunen Thoren M."/>
            <person name="Johannesson H."/>
        </authorList>
    </citation>
    <scope>NUCLEOTIDE SEQUENCE [LARGE SCALE GENOMIC DNA]</scope>
    <source>
        <strain evidence="3">CBS 284.82</strain>
    </source>
</reference>
<dbReference type="PANTHER" id="PTHR33112:SF16">
    <property type="entry name" value="HETEROKARYON INCOMPATIBILITY DOMAIN-CONTAINING PROTEIN"/>
    <property type="match status" value="1"/>
</dbReference>
<dbReference type="Proteomes" id="UP001303115">
    <property type="component" value="Unassembled WGS sequence"/>
</dbReference>
<proteinExistence type="predicted"/>
<dbReference type="AlphaFoldDB" id="A0AAN6PMC2"/>
<organism evidence="2 3">
    <name type="scientific">Parachaetomium inaequale</name>
    <dbReference type="NCBI Taxonomy" id="2588326"/>
    <lineage>
        <taxon>Eukaryota</taxon>
        <taxon>Fungi</taxon>
        <taxon>Dikarya</taxon>
        <taxon>Ascomycota</taxon>
        <taxon>Pezizomycotina</taxon>
        <taxon>Sordariomycetes</taxon>
        <taxon>Sordariomycetidae</taxon>
        <taxon>Sordariales</taxon>
        <taxon>Chaetomiaceae</taxon>
        <taxon>Parachaetomium</taxon>
    </lineage>
</organism>
<keyword evidence="3" id="KW-1185">Reference proteome</keyword>
<dbReference type="InterPro" id="IPR010730">
    <property type="entry name" value="HET"/>
</dbReference>